<evidence type="ECO:0000313" key="2">
    <source>
        <dbReference type="Proteomes" id="UP001256673"/>
    </source>
</evidence>
<keyword evidence="2" id="KW-1185">Reference proteome</keyword>
<sequence>MRSNIETAALAHVQGATDPDTAPARYQNLVNELADRMDERSASHTYTAALAAGTLDDILAAAIALDTENTMVGVHNTVLADLRSRASGSQKGGNRTLTAGAVAPALTYLHGVLSDLMQRVRELGDTVPDTAEEAIAEGRVQQWQHGEALCDEYAEIRRVQRHLSLTLVDRDEAPDTAALSMSGYLRDALDTEDAWREARTIAANREARMPEDEAHGKWLAKMRRLPWRRPQSATFASDDRYGYLLWIATRANPYVPTIAKLIDAHARNLLILDRPSDSFRLAEVTNALASYRKDNR</sequence>
<dbReference type="RefSeq" id="WP_316001465.1">
    <property type="nucleotide sequence ID" value="NZ_JAWDIU010000003.1"/>
</dbReference>
<reference evidence="1 2" key="1">
    <citation type="submission" date="2023-09" db="EMBL/GenBank/DDBJ databases">
        <title>Microbacterium fusihabitans sp. nov., Microbacterium phycihabitans sp. nov., and Microbacterium cervinum sp. nov., isolated from dried seaweeds of beach.</title>
        <authorList>
            <person name="Lee S.D."/>
        </authorList>
    </citation>
    <scope>NUCLEOTIDE SEQUENCE [LARGE SCALE GENOMIC DNA]</scope>
    <source>
        <strain evidence="1 2">KSW2-21</strain>
    </source>
</reference>
<gene>
    <name evidence="1" type="ORF">RWH43_10675</name>
</gene>
<evidence type="ECO:0000313" key="1">
    <source>
        <dbReference type="EMBL" id="MDU0327218.1"/>
    </source>
</evidence>
<proteinExistence type="predicted"/>
<accession>A0ABU3RXM8</accession>
<protein>
    <submittedName>
        <fullName evidence="1">Uncharacterized protein</fullName>
    </submittedName>
</protein>
<name>A0ABU3RXM8_9MICO</name>
<comment type="caution">
    <text evidence="1">The sequence shown here is derived from an EMBL/GenBank/DDBJ whole genome shotgun (WGS) entry which is preliminary data.</text>
</comment>
<dbReference type="EMBL" id="JAWDIU010000003">
    <property type="protein sequence ID" value="MDU0327218.1"/>
    <property type="molecule type" value="Genomic_DNA"/>
</dbReference>
<organism evidence="1 2">
    <name type="scientific">Microbacterium algihabitans</name>
    <dbReference type="NCBI Taxonomy" id="3075992"/>
    <lineage>
        <taxon>Bacteria</taxon>
        <taxon>Bacillati</taxon>
        <taxon>Actinomycetota</taxon>
        <taxon>Actinomycetes</taxon>
        <taxon>Micrococcales</taxon>
        <taxon>Microbacteriaceae</taxon>
        <taxon>Microbacterium</taxon>
    </lineage>
</organism>
<dbReference type="Proteomes" id="UP001256673">
    <property type="component" value="Unassembled WGS sequence"/>
</dbReference>